<protein>
    <submittedName>
        <fullName evidence="2">Uncharacterized protein</fullName>
    </submittedName>
</protein>
<dbReference type="AlphaFoldDB" id="A0A8J1UKV1"/>
<feature type="compositionally biased region" description="Basic and acidic residues" evidence="1">
    <location>
        <begin position="85"/>
        <end position="101"/>
    </location>
</feature>
<accession>A0A8J1UKV1</accession>
<dbReference type="GO" id="GO:0106005">
    <property type="term" value="P:RNA 5'-cap (guanine-N7)-methylation"/>
    <property type="evidence" value="ECO:0007669"/>
    <property type="project" value="InterPro"/>
</dbReference>
<keyword evidence="3" id="KW-1185">Reference proteome</keyword>
<evidence type="ECO:0000313" key="2">
    <source>
        <dbReference type="EMBL" id="CAH1788885.1"/>
    </source>
</evidence>
<dbReference type="InterPro" id="IPR028271">
    <property type="entry name" value="RAMAC"/>
</dbReference>
<dbReference type="GO" id="GO:0031533">
    <property type="term" value="C:mRNA capping enzyme complex"/>
    <property type="evidence" value="ECO:0007669"/>
    <property type="project" value="InterPro"/>
</dbReference>
<dbReference type="GO" id="GO:0003723">
    <property type="term" value="F:RNA binding"/>
    <property type="evidence" value="ECO:0007669"/>
    <property type="project" value="InterPro"/>
</dbReference>
<dbReference type="Proteomes" id="UP000749559">
    <property type="component" value="Unassembled WGS sequence"/>
</dbReference>
<organism evidence="2 3">
    <name type="scientific">Owenia fusiformis</name>
    <name type="common">Polychaete worm</name>
    <dbReference type="NCBI Taxonomy" id="6347"/>
    <lineage>
        <taxon>Eukaryota</taxon>
        <taxon>Metazoa</taxon>
        <taxon>Spiralia</taxon>
        <taxon>Lophotrochozoa</taxon>
        <taxon>Annelida</taxon>
        <taxon>Polychaeta</taxon>
        <taxon>Sedentaria</taxon>
        <taxon>Canalipalpata</taxon>
        <taxon>Sabellida</taxon>
        <taxon>Oweniida</taxon>
        <taxon>Oweniidae</taxon>
        <taxon>Owenia</taxon>
    </lineage>
</organism>
<name>A0A8J1UKV1_OWEFU</name>
<evidence type="ECO:0000313" key="3">
    <source>
        <dbReference type="Proteomes" id="UP000749559"/>
    </source>
</evidence>
<sequence length="133" mass="15601">MANNDDITVSVAEIEKIIAEFEVLFKDRYTDADADYVAMTTKPVGPPPCVENWYTRPKRTFDWTNQRGDRGRGRGRGYYGHQGQRSHDNYNRNNRDYRDQGQGHQGRVHYAGRRQDYEGQGHGQNRYQPYGRR</sequence>
<feature type="region of interest" description="Disordered" evidence="1">
    <location>
        <begin position="61"/>
        <end position="133"/>
    </location>
</feature>
<dbReference type="Pfam" id="PF15320">
    <property type="entry name" value="RAM"/>
    <property type="match status" value="1"/>
</dbReference>
<reference evidence="2" key="1">
    <citation type="submission" date="2022-03" db="EMBL/GenBank/DDBJ databases">
        <authorList>
            <person name="Martin C."/>
        </authorList>
    </citation>
    <scope>NUCLEOTIDE SEQUENCE</scope>
</reference>
<dbReference type="OrthoDB" id="5875297at2759"/>
<proteinExistence type="predicted"/>
<gene>
    <name evidence="2" type="ORF">OFUS_LOCUS14336</name>
</gene>
<evidence type="ECO:0000256" key="1">
    <source>
        <dbReference type="SAM" id="MobiDB-lite"/>
    </source>
</evidence>
<dbReference type="EMBL" id="CAIIXF020000007">
    <property type="protein sequence ID" value="CAH1788885.1"/>
    <property type="molecule type" value="Genomic_DNA"/>
</dbReference>
<comment type="caution">
    <text evidence="2">The sequence shown here is derived from an EMBL/GenBank/DDBJ whole genome shotgun (WGS) entry which is preliminary data.</text>
</comment>